<dbReference type="GO" id="GO:0006400">
    <property type="term" value="P:tRNA modification"/>
    <property type="evidence" value="ECO:0007669"/>
    <property type="project" value="UniProtKB-UniRule"/>
</dbReference>
<evidence type="ECO:0000256" key="5">
    <source>
        <dbReference type="ARBA" id="ARBA00022741"/>
    </source>
</evidence>
<dbReference type="EMBL" id="FPCJ01000001">
    <property type="protein sequence ID" value="SFV35988.1"/>
    <property type="molecule type" value="Genomic_DNA"/>
</dbReference>
<comment type="function">
    <text evidence="8">Ligates lysine onto the cytidine present at position 34 of the AUA codon-specific tRNA(Ile) that contains the anticodon CAU, in an ATP-dependent manner. Cytidine is converted to lysidine, thus changing the amino acid specificity of the tRNA from methionine to isoleucine.</text>
</comment>
<keyword evidence="2 8" id="KW-0963">Cytoplasm</keyword>
<reference evidence="11" key="1">
    <citation type="submission" date="2016-10" db="EMBL/GenBank/DDBJ databases">
        <authorList>
            <person name="Varghese N."/>
            <person name="Submissions S."/>
        </authorList>
    </citation>
    <scope>NUCLEOTIDE SEQUENCE [LARGE SCALE GENOMIC DNA]</scope>
    <source>
        <strain evidence="11">DSM 14807</strain>
    </source>
</reference>
<feature type="binding site" evidence="8">
    <location>
        <begin position="44"/>
        <end position="49"/>
    </location>
    <ligand>
        <name>ATP</name>
        <dbReference type="ChEBI" id="CHEBI:30616"/>
    </ligand>
</feature>
<feature type="domain" description="Lysidine-tRNA(Ile) synthetase C-terminal" evidence="9">
    <location>
        <begin position="384"/>
        <end position="457"/>
    </location>
</feature>
<dbReference type="InterPro" id="IPR012796">
    <property type="entry name" value="Lysidine-tRNA-synth_C"/>
</dbReference>
<evidence type="ECO:0000256" key="4">
    <source>
        <dbReference type="ARBA" id="ARBA00022694"/>
    </source>
</evidence>
<dbReference type="SUPFAM" id="SSF56037">
    <property type="entry name" value="PheT/TilS domain"/>
    <property type="match status" value="1"/>
</dbReference>
<comment type="domain">
    <text evidence="8">The N-terminal region contains the highly conserved SGGXDS motif, predicted to be a P-loop motif involved in ATP binding.</text>
</comment>
<keyword evidence="4 8" id="KW-0819">tRNA processing</keyword>
<dbReference type="HAMAP" id="MF_01161">
    <property type="entry name" value="tRNA_Ile_lys_synt"/>
    <property type="match status" value="1"/>
</dbReference>
<dbReference type="SUPFAM" id="SSF52402">
    <property type="entry name" value="Adenine nucleotide alpha hydrolases-like"/>
    <property type="match status" value="1"/>
</dbReference>
<dbReference type="Pfam" id="PF11734">
    <property type="entry name" value="TilS_C"/>
    <property type="match status" value="1"/>
</dbReference>
<dbReference type="Gene3D" id="3.40.50.620">
    <property type="entry name" value="HUPs"/>
    <property type="match status" value="1"/>
</dbReference>
<dbReference type="SMART" id="SM00977">
    <property type="entry name" value="TilS_C"/>
    <property type="match status" value="1"/>
</dbReference>
<dbReference type="Proteomes" id="UP000199537">
    <property type="component" value="Unassembled WGS sequence"/>
</dbReference>
<evidence type="ECO:0000256" key="2">
    <source>
        <dbReference type="ARBA" id="ARBA00022490"/>
    </source>
</evidence>
<organism evidence="10 11">
    <name type="scientific">Thermoflavifilum thermophilum</name>
    <dbReference type="NCBI Taxonomy" id="1393122"/>
    <lineage>
        <taxon>Bacteria</taxon>
        <taxon>Pseudomonadati</taxon>
        <taxon>Bacteroidota</taxon>
        <taxon>Chitinophagia</taxon>
        <taxon>Chitinophagales</taxon>
        <taxon>Chitinophagaceae</taxon>
        <taxon>Thermoflavifilum</taxon>
    </lineage>
</organism>
<proteinExistence type="inferred from homology"/>
<evidence type="ECO:0000256" key="6">
    <source>
        <dbReference type="ARBA" id="ARBA00022840"/>
    </source>
</evidence>
<evidence type="ECO:0000313" key="10">
    <source>
        <dbReference type="EMBL" id="SFV35988.1"/>
    </source>
</evidence>
<dbReference type="InterPro" id="IPR011063">
    <property type="entry name" value="TilS/TtcA_N"/>
</dbReference>
<protein>
    <recommendedName>
        <fullName evidence="8">tRNA(Ile)-lysidine synthase</fullName>
        <ecNumber evidence="8">6.3.4.19</ecNumber>
    </recommendedName>
    <alternativeName>
        <fullName evidence="8">tRNA(Ile)-2-lysyl-cytidine synthase</fullName>
    </alternativeName>
    <alternativeName>
        <fullName evidence="8">tRNA(Ile)-lysidine synthetase</fullName>
    </alternativeName>
</protein>
<dbReference type="GO" id="GO:0032267">
    <property type="term" value="F:tRNA(Ile)-lysidine synthase activity"/>
    <property type="evidence" value="ECO:0007669"/>
    <property type="project" value="UniProtKB-EC"/>
</dbReference>
<accession>A0A1I7NMU0</accession>
<sequence>MLLLRWPILIHDDELLISMLAAFLKFVETHQLVQVGKPVLLAVSGGVDSVVMTHLFYEAGFSFGIAHANFQLRGEESERDARFVEDLARKYKVPFFIQAFETADYAKQHGCSIQVAARELRYTWLEEIRRQQGFIAIATAHHRNDQAETMLINFCRGTGIAGLHGIRYRQQHVIRPMLFATRQEIESYARSHELAFVTDSSNLEDHYLRNALRHRILPALQEIFPGLVNTLSENAERFGEVEMLYQEALERHRRRLLHAKGEEWWIPVQALLLSKPLRTLVFELFKPFGFGEPQIPDIIQLLKTQPGKQIFSTTHRVIRDRKWLIIAPLQASQISFQLIENPGIHKVVVPGLKLEIKQLPIEKAVCSDQPYIACLDADEVHFPLMLRRWKQGDYFYPLGLGKKKKLSRFFVDQKLSLLEKERVWVVEDADHKIIWVVGLRIDDRCRITDKTRSVLRLEARMEQPFEKH</sequence>
<keyword evidence="3 8" id="KW-0436">Ligase</keyword>
<evidence type="ECO:0000256" key="1">
    <source>
        <dbReference type="ARBA" id="ARBA00004496"/>
    </source>
</evidence>
<dbReference type="Pfam" id="PF01171">
    <property type="entry name" value="ATP_bind_3"/>
    <property type="match status" value="1"/>
</dbReference>
<dbReference type="OrthoDB" id="9807403at2"/>
<evidence type="ECO:0000256" key="8">
    <source>
        <dbReference type="HAMAP-Rule" id="MF_01161"/>
    </source>
</evidence>
<dbReference type="PANTHER" id="PTHR43033">
    <property type="entry name" value="TRNA(ILE)-LYSIDINE SYNTHASE-RELATED"/>
    <property type="match status" value="1"/>
</dbReference>
<dbReference type="STRING" id="1393122.SAMN05660895_2377"/>
<dbReference type="AlphaFoldDB" id="A0A1I7NMU0"/>
<dbReference type="NCBIfam" id="TIGR02433">
    <property type="entry name" value="lysidine_TilS_C"/>
    <property type="match status" value="1"/>
</dbReference>
<keyword evidence="11" id="KW-1185">Reference proteome</keyword>
<evidence type="ECO:0000256" key="7">
    <source>
        <dbReference type="ARBA" id="ARBA00048539"/>
    </source>
</evidence>
<dbReference type="InterPro" id="IPR012795">
    <property type="entry name" value="tRNA_Ile_lys_synt_N"/>
</dbReference>
<dbReference type="GO" id="GO:0005737">
    <property type="term" value="C:cytoplasm"/>
    <property type="evidence" value="ECO:0007669"/>
    <property type="project" value="UniProtKB-SubCell"/>
</dbReference>
<comment type="subcellular location">
    <subcellularLocation>
        <location evidence="1 8">Cytoplasm</location>
    </subcellularLocation>
</comment>
<name>A0A1I7NMU0_9BACT</name>
<comment type="similarity">
    <text evidence="8">Belongs to the tRNA(Ile)-lysidine synthase family.</text>
</comment>
<gene>
    <name evidence="8" type="primary">tilS</name>
    <name evidence="10" type="ORF">SAMN05660895_2377</name>
</gene>
<evidence type="ECO:0000313" key="11">
    <source>
        <dbReference type="Proteomes" id="UP000199537"/>
    </source>
</evidence>
<dbReference type="PANTHER" id="PTHR43033:SF1">
    <property type="entry name" value="TRNA(ILE)-LYSIDINE SYNTHASE-RELATED"/>
    <property type="match status" value="1"/>
</dbReference>
<evidence type="ECO:0000256" key="3">
    <source>
        <dbReference type="ARBA" id="ARBA00022598"/>
    </source>
</evidence>
<keyword evidence="6 8" id="KW-0067">ATP-binding</keyword>
<dbReference type="InterPro" id="IPR014729">
    <property type="entry name" value="Rossmann-like_a/b/a_fold"/>
</dbReference>
<keyword evidence="5 8" id="KW-0547">Nucleotide-binding</keyword>
<dbReference type="EC" id="6.3.4.19" evidence="8"/>
<dbReference type="InterPro" id="IPR012094">
    <property type="entry name" value="tRNA_Ile_lys_synt"/>
</dbReference>
<dbReference type="CDD" id="cd01992">
    <property type="entry name" value="TilS_N"/>
    <property type="match status" value="1"/>
</dbReference>
<dbReference type="NCBIfam" id="TIGR02432">
    <property type="entry name" value="lysidine_TilS_N"/>
    <property type="match status" value="1"/>
</dbReference>
<evidence type="ECO:0000259" key="9">
    <source>
        <dbReference type="SMART" id="SM00977"/>
    </source>
</evidence>
<comment type="catalytic activity">
    <reaction evidence="7 8">
        <text>cytidine(34) in tRNA(Ile2) + L-lysine + ATP = lysidine(34) in tRNA(Ile2) + AMP + diphosphate + H(+)</text>
        <dbReference type="Rhea" id="RHEA:43744"/>
        <dbReference type="Rhea" id="RHEA-COMP:10625"/>
        <dbReference type="Rhea" id="RHEA-COMP:10670"/>
        <dbReference type="ChEBI" id="CHEBI:15378"/>
        <dbReference type="ChEBI" id="CHEBI:30616"/>
        <dbReference type="ChEBI" id="CHEBI:32551"/>
        <dbReference type="ChEBI" id="CHEBI:33019"/>
        <dbReference type="ChEBI" id="CHEBI:82748"/>
        <dbReference type="ChEBI" id="CHEBI:83665"/>
        <dbReference type="ChEBI" id="CHEBI:456215"/>
        <dbReference type="EC" id="6.3.4.19"/>
    </reaction>
</comment>
<dbReference type="GO" id="GO:0005524">
    <property type="term" value="F:ATP binding"/>
    <property type="evidence" value="ECO:0007669"/>
    <property type="project" value="UniProtKB-UniRule"/>
</dbReference>